<evidence type="ECO:0000256" key="6">
    <source>
        <dbReference type="ARBA" id="ARBA00023242"/>
    </source>
</evidence>
<dbReference type="InterPro" id="IPR046347">
    <property type="entry name" value="bZIP_sf"/>
</dbReference>
<proteinExistence type="inferred from homology"/>
<dbReference type="Gene3D" id="1.20.5.170">
    <property type="match status" value="1"/>
</dbReference>
<evidence type="ECO:0000313" key="10">
    <source>
        <dbReference type="Proteomes" id="UP000678393"/>
    </source>
</evidence>
<evidence type="ECO:0000256" key="3">
    <source>
        <dbReference type="ARBA" id="ARBA00023015"/>
    </source>
</evidence>
<dbReference type="EMBL" id="CAJHNH020004580">
    <property type="protein sequence ID" value="CAG5131317.1"/>
    <property type="molecule type" value="Genomic_DNA"/>
</dbReference>
<evidence type="ECO:0000259" key="8">
    <source>
        <dbReference type="PROSITE" id="PS50217"/>
    </source>
</evidence>
<evidence type="ECO:0000256" key="7">
    <source>
        <dbReference type="SAM" id="MobiDB-lite"/>
    </source>
</evidence>
<evidence type="ECO:0000313" key="9">
    <source>
        <dbReference type="EMBL" id="CAG5131317.1"/>
    </source>
</evidence>
<keyword evidence="4" id="KW-0238">DNA-binding</keyword>
<comment type="similarity">
    <text evidence="2">Belongs to the bZIP family.</text>
</comment>
<evidence type="ECO:0000256" key="4">
    <source>
        <dbReference type="ARBA" id="ARBA00023125"/>
    </source>
</evidence>
<keyword evidence="6" id="KW-0539">Nucleus</keyword>
<keyword evidence="5" id="KW-0804">Transcription</keyword>
<feature type="domain" description="BZIP" evidence="8">
    <location>
        <begin position="91"/>
        <end position="152"/>
    </location>
</feature>
<dbReference type="GO" id="GO:0005634">
    <property type="term" value="C:nucleus"/>
    <property type="evidence" value="ECO:0007669"/>
    <property type="project" value="UniProtKB-SubCell"/>
</dbReference>
<name>A0A8S3ZP57_9EUPU</name>
<dbReference type="Proteomes" id="UP000678393">
    <property type="component" value="Unassembled WGS sequence"/>
</dbReference>
<feature type="region of interest" description="Disordered" evidence="7">
    <location>
        <begin position="36"/>
        <end position="55"/>
    </location>
</feature>
<keyword evidence="3" id="KW-0805">Transcription regulation</keyword>
<comment type="subcellular location">
    <subcellularLocation>
        <location evidence="1">Nucleus</location>
    </subcellularLocation>
</comment>
<dbReference type="GO" id="GO:0001228">
    <property type="term" value="F:DNA-binding transcription activator activity, RNA polymerase II-specific"/>
    <property type="evidence" value="ECO:0007669"/>
    <property type="project" value="TreeGrafter"/>
</dbReference>
<comment type="caution">
    <text evidence="9">The sequence shown here is derived from an EMBL/GenBank/DDBJ whole genome shotgun (WGS) entry which is preliminary data.</text>
</comment>
<feature type="region of interest" description="Disordered" evidence="7">
    <location>
        <begin position="1"/>
        <end position="25"/>
    </location>
</feature>
<feature type="region of interest" description="Disordered" evidence="7">
    <location>
        <begin position="79"/>
        <end position="115"/>
    </location>
</feature>
<protein>
    <recommendedName>
        <fullName evidence="8">BZIP domain-containing protein</fullName>
    </recommendedName>
</protein>
<dbReference type="GO" id="GO:0000977">
    <property type="term" value="F:RNA polymerase II transcription regulatory region sequence-specific DNA binding"/>
    <property type="evidence" value="ECO:0007669"/>
    <property type="project" value="TreeGrafter"/>
</dbReference>
<dbReference type="InterPro" id="IPR004827">
    <property type="entry name" value="bZIP"/>
</dbReference>
<feature type="compositionally biased region" description="Polar residues" evidence="7">
    <location>
        <begin position="1"/>
        <end position="11"/>
    </location>
</feature>
<dbReference type="SUPFAM" id="SSF57959">
    <property type="entry name" value="Leucine zipper domain"/>
    <property type="match status" value="1"/>
</dbReference>
<keyword evidence="10" id="KW-1185">Reference proteome</keyword>
<sequence>MVRVISQNFSPPRSRHSSGETDRDLAERASLALSVQGRKRVETPEFESSSDSYWDSELDGDQCDVAGCELAGAANDINGNEAVEKSQDVHSKRKERRRERNKLSAQAYRQRRRSEHVKAQQTLMELEAKNKELHTIVETLEKETERVKHLLRGPSFPTVDVLQPIRELEGATADISDIDTVQNNPQSVIPSRSHMHTSCSSLGATGFLHSDPNPALQLPSFSKKPPHPPVIKDPRQQMPMMMTNTAPDFSGPTSSRPNPAMCPPLAANFLFNTNILIDATACTPGSITPTAIPALLVPVENHSQAYPSSNLNCNLLRTYSPGNHSTVDAASQESKPSCTHPPADPYPVINAVWWNRTQIKPTLGPVPGTLVGLVNMGLCNSNNVNSSRVESDDTNGNNNCDNNINIQNHLTSQPVSFNLNQAQAVDPTSQEAICQNQFSLKYPVVPVQYFLAPSDQISVQ</sequence>
<dbReference type="PROSITE" id="PS50217">
    <property type="entry name" value="BZIP"/>
    <property type="match status" value="1"/>
</dbReference>
<accession>A0A8S3ZP57</accession>
<evidence type="ECO:0000256" key="5">
    <source>
        <dbReference type="ARBA" id="ARBA00023163"/>
    </source>
</evidence>
<dbReference type="OrthoDB" id="6154949at2759"/>
<dbReference type="PANTHER" id="PTHR13044">
    <property type="entry name" value="ACTIVATING TRANSCRIPTION FACTOR ATF 4/5"/>
    <property type="match status" value="1"/>
</dbReference>
<feature type="compositionally biased region" description="Basic residues" evidence="7">
    <location>
        <begin position="91"/>
        <end position="100"/>
    </location>
</feature>
<dbReference type="PANTHER" id="PTHR13044:SF14">
    <property type="entry name" value="CRYPTOCEPHAL, ISOFORM A"/>
    <property type="match status" value="1"/>
</dbReference>
<dbReference type="SMART" id="SM00338">
    <property type="entry name" value="BRLZ"/>
    <property type="match status" value="1"/>
</dbReference>
<dbReference type="PROSITE" id="PS00036">
    <property type="entry name" value="BZIP_BASIC"/>
    <property type="match status" value="1"/>
</dbReference>
<reference evidence="9" key="1">
    <citation type="submission" date="2021-04" db="EMBL/GenBank/DDBJ databases">
        <authorList>
            <consortium name="Molecular Ecology Group"/>
        </authorList>
    </citation>
    <scope>NUCLEOTIDE SEQUENCE</scope>
</reference>
<evidence type="ECO:0000256" key="1">
    <source>
        <dbReference type="ARBA" id="ARBA00004123"/>
    </source>
</evidence>
<dbReference type="Pfam" id="PF00170">
    <property type="entry name" value="bZIP_1"/>
    <property type="match status" value="1"/>
</dbReference>
<organism evidence="9 10">
    <name type="scientific">Candidula unifasciata</name>
    <dbReference type="NCBI Taxonomy" id="100452"/>
    <lineage>
        <taxon>Eukaryota</taxon>
        <taxon>Metazoa</taxon>
        <taxon>Spiralia</taxon>
        <taxon>Lophotrochozoa</taxon>
        <taxon>Mollusca</taxon>
        <taxon>Gastropoda</taxon>
        <taxon>Heterobranchia</taxon>
        <taxon>Euthyneura</taxon>
        <taxon>Panpulmonata</taxon>
        <taxon>Eupulmonata</taxon>
        <taxon>Stylommatophora</taxon>
        <taxon>Helicina</taxon>
        <taxon>Helicoidea</taxon>
        <taxon>Geomitridae</taxon>
        <taxon>Candidula</taxon>
    </lineage>
</organism>
<evidence type="ECO:0000256" key="2">
    <source>
        <dbReference type="ARBA" id="ARBA00007163"/>
    </source>
</evidence>
<dbReference type="AlphaFoldDB" id="A0A8S3ZP57"/>
<gene>
    <name evidence="9" type="ORF">CUNI_LOCUS16875</name>
</gene>